<feature type="domain" description="ABC transporter" evidence="10">
    <location>
        <begin position="341"/>
        <end position="576"/>
    </location>
</feature>
<evidence type="ECO:0000256" key="6">
    <source>
        <dbReference type="ARBA" id="ARBA00022840"/>
    </source>
</evidence>
<dbReference type="PROSITE" id="PS50929">
    <property type="entry name" value="ABC_TM1F"/>
    <property type="match status" value="1"/>
</dbReference>
<feature type="domain" description="ABC transmembrane type-1" evidence="11">
    <location>
        <begin position="19"/>
        <end position="309"/>
    </location>
</feature>
<dbReference type="InterPro" id="IPR039421">
    <property type="entry name" value="Type_1_exporter"/>
</dbReference>
<dbReference type="Pfam" id="PF00005">
    <property type="entry name" value="ABC_tran"/>
    <property type="match status" value="1"/>
</dbReference>
<dbReference type="Gene3D" id="3.40.50.300">
    <property type="entry name" value="P-loop containing nucleotide triphosphate hydrolases"/>
    <property type="match status" value="1"/>
</dbReference>
<dbReference type="InterPro" id="IPR003593">
    <property type="entry name" value="AAA+_ATPase"/>
</dbReference>
<gene>
    <name evidence="12" type="ORF">DFQ03_1431</name>
</gene>
<dbReference type="SUPFAM" id="SSF52540">
    <property type="entry name" value="P-loop containing nucleoside triphosphate hydrolases"/>
    <property type="match status" value="1"/>
</dbReference>
<accession>A0A4R7D981</accession>
<dbReference type="SMART" id="SM00382">
    <property type="entry name" value="AAA"/>
    <property type="match status" value="1"/>
</dbReference>
<reference evidence="12 13" key="1">
    <citation type="submission" date="2019-03" db="EMBL/GenBank/DDBJ databases">
        <title>Genomic Encyclopedia of Type Strains, Phase III (KMG-III): the genomes of soil and plant-associated and newly described type strains.</title>
        <authorList>
            <person name="Whitman W."/>
        </authorList>
    </citation>
    <scope>NUCLEOTIDE SEQUENCE [LARGE SCALE GENOMIC DNA]</scope>
    <source>
        <strain evidence="12 13">CECT 8455</strain>
    </source>
</reference>
<dbReference type="PROSITE" id="PS50893">
    <property type="entry name" value="ABC_TRANSPORTER_2"/>
    <property type="match status" value="1"/>
</dbReference>
<feature type="transmembrane region" description="Helical" evidence="9">
    <location>
        <begin position="141"/>
        <end position="160"/>
    </location>
</feature>
<keyword evidence="13" id="KW-1185">Reference proteome</keyword>
<dbReference type="PANTHER" id="PTHR43394:SF1">
    <property type="entry name" value="ATP-BINDING CASSETTE SUB-FAMILY B MEMBER 10, MITOCHONDRIAL"/>
    <property type="match status" value="1"/>
</dbReference>
<dbReference type="Pfam" id="PF00664">
    <property type="entry name" value="ABC_membrane"/>
    <property type="match status" value="1"/>
</dbReference>
<feature type="transmembrane region" description="Helical" evidence="9">
    <location>
        <begin position="166"/>
        <end position="184"/>
    </location>
</feature>
<evidence type="ECO:0000256" key="5">
    <source>
        <dbReference type="ARBA" id="ARBA00022741"/>
    </source>
</evidence>
<feature type="transmembrane region" description="Helical" evidence="9">
    <location>
        <begin position="66"/>
        <end position="84"/>
    </location>
</feature>
<dbReference type="InterPro" id="IPR027417">
    <property type="entry name" value="P-loop_NTPase"/>
</dbReference>
<keyword evidence="6 12" id="KW-0067">ATP-binding</keyword>
<protein>
    <submittedName>
        <fullName evidence="12">ATP-binding cassette subfamily B protein</fullName>
    </submittedName>
</protein>
<name>A0A4R7D981_9FLAO</name>
<dbReference type="GO" id="GO:0005886">
    <property type="term" value="C:plasma membrane"/>
    <property type="evidence" value="ECO:0007669"/>
    <property type="project" value="UniProtKB-SubCell"/>
</dbReference>
<dbReference type="OrthoDB" id="1169006at2"/>
<organism evidence="12 13">
    <name type="scientific">Maribacter caenipelagi</name>
    <dbReference type="NCBI Taxonomy" id="1447781"/>
    <lineage>
        <taxon>Bacteria</taxon>
        <taxon>Pseudomonadati</taxon>
        <taxon>Bacteroidota</taxon>
        <taxon>Flavobacteriia</taxon>
        <taxon>Flavobacteriales</taxon>
        <taxon>Flavobacteriaceae</taxon>
        <taxon>Maribacter</taxon>
    </lineage>
</organism>
<comment type="caution">
    <text evidence="12">The sequence shown here is derived from an EMBL/GenBank/DDBJ whole genome shotgun (WGS) entry which is preliminary data.</text>
</comment>
<dbReference type="RefSeq" id="WP_133672437.1">
    <property type="nucleotide sequence ID" value="NZ_SNZW01000013.1"/>
</dbReference>
<evidence type="ECO:0000256" key="2">
    <source>
        <dbReference type="ARBA" id="ARBA00022448"/>
    </source>
</evidence>
<dbReference type="PROSITE" id="PS00211">
    <property type="entry name" value="ABC_TRANSPORTER_1"/>
    <property type="match status" value="1"/>
</dbReference>
<dbReference type="PANTHER" id="PTHR43394">
    <property type="entry name" value="ATP-DEPENDENT PERMEASE MDL1, MITOCHONDRIAL"/>
    <property type="match status" value="1"/>
</dbReference>
<dbReference type="InterPro" id="IPR017871">
    <property type="entry name" value="ABC_transporter-like_CS"/>
</dbReference>
<proteinExistence type="predicted"/>
<evidence type="ECO:0000256" key="8">
    <source>
        <dbReference type="ARBA" id="ARBA00023136"/>
    </source>
</evidence>
<dbReference type="GO" id="GO:0005524">
    <property type="term" value="F:ATP binding"/>
    <property type="evidence" value="ECO:0007669"/>
    <property type="project" value="UniProtKB-KW"/>
</dbReference>
<evidence type="ECO:0000256" key="4">
    <source>
        <dbReference type="ARBA" id="ARBA00022692"/>
    </source>
</evidence>
<keyword evidence="4 9" id="KW-0812">Transmembrane</keyword>
<evidence type="ECO:0000313" key="12">
    <source>
        <dbReference type="EMBL" id="TDS16942.1"/>
    </source>
</evidence>
<evidence type="ECO:0000259" key="10">
    <source>
        <dbReference type="PROSITE" id="PS50893"/>
    </source>
</evidence>
<feature type="transmembrane region" description="Helical" evidence="9">
    <location>
        <begin position="288"/>
        <end position="307"/>
    </location>
</feature>
<keyword evidence="2" id="KW-0813">Transport</keyword>
<dbReference type="GO" id="GO:0016887">
    <property type="term" value="F:ATP hydrolysis activity"/>
    <property type="evidence" value="ECO:0007669"/>
    <property type="project" value="InterPro"/>
</dbReference>
<evidence type="ECO:0000313" key="13">
    <source>
        <dbReference type="Proteomes" id="UP000295274"/>
    </source>
</evidence>
<sequence length="583" mass="66011">MKELKHLNKYFKKYWLKLFFGIIITIVARLFQLIMPSYVNNSITVVEQYIKAEIEKSTAQELLTEYILIIIGAALLSGFFTFLMRQLIINISRYIEYDLKNEIFDHYQKLSLNFYKKNRTGDLMNRISEDVNEVRMYAGPAIMYGIQTLTLFACLIPLMFIKAPTLAAYTLLPLPFLSVLIYQISKVIHKRSTIVQQYLSSLSTFTQEIFSGVSVIKAYALEPQTNDDLVKLAIEGKEKSVSLAKVNAWFFPLMILLIGISNILVIYIGGKQYLAGEIEVGLIAEFILYVNMLTWPVAIVGWLTSIVQRAAASQERINEFLNQESEIKNTPTHEHTVKGKIEFKDVDFSYQDTNINALKHLSFTINEGETTAIIGKTGSGKSTILDLVARLYDTTSGEILVDDEPIKNIDLTCLRESIGAVPQDAFLFSDSIKNNIKFGKEDATDQEIMDIAKDAVVHENIMGFSKKYDTVLGERGITLSGGQKQRVSIARALIKKPQIYLFDDCLSAVDTETEEEILSNLKKASKNRTTLIVSHRVSSAKNADKILVLDDGRLIQEGTHDELNTREGYYKDLYHKQLSEKES</sequence>
<dbReference type="InterPro" id="IPR003439">
    <property type="entry name" value="ABC_transporter-like_ATP-bd"/>
</dbReference>
<keyword evidence="8 9" id="KW-0472">Membrane</keyword>
<keyword evidence="7 9" id="KW-1133">Transmembrane helix</keyword>
<dbReference type="Proteomes" id="UP000295274">
    <property type="component" value="Unassembled WGS sequence"/>
</dbReference>
<dbReference type="SUPFAM" id="SSF90123">
    <property type="entry name" value="ABC transporter transmembrane region"/>
    <property type="match status" value="1"/>
</dbReference>
<dbReference type="FunFam" id="3.40.50.300:FF:000221">
    <property type="entry name" value="Multidrug ABC transporter ATP-binding protein"/>
    <property type="match status" value="1"/>
</dbReference>
<dbReference type="EMBL" id="SNZW01000013">
    <property type="protein sequence ID" value="TDS16942.1"/>
    <property type="molecule type" value="Genomic_DNA"/>
</dbReference>
<keyword evidence="5" id="KW-0547">Nucleotide-binding</keyword>
<dbReference type="CDD" id="cd18541">
    <property type="entry name" value="ABC_6TM_TmrB_like"/>
    <property type="match status" value="1"/>
</dbReference>
<dbReference type="AlphaFoldDB" id="A0A4R7D981"/>
<dbReference type="Gene3D" id="1.20.1560.10">
    <property type="entry name" value="ABC transporter type 1, transmembrane domain"/>
    <property type="match status" value="1"/>
</dbReference>
<feature type="transmembrane region" description="Helical" evidence="9">
    <location>
        <begin position="246"/>
        <end position="268"/>
    </location>
</feature>
<evidence type="ECO:0000256" key="3">
    <source>
        <dbReference type="ARBA" id="ARBA00022475"/>
    </source>
</evidence>
<evidence type="ECO:0000259" key="11">
    <source>
        <dbReference type="PROSITE" id="PS50929"/>
    </source>
</evidence>
<dbReference type="InterPro" id="IPR011527">
    <property type="entry name" value="ABC1_TM_dom"/>
</dbReference>
<dbReference type="InterPro" id="IPR036640">
    <property type="entry name" value="ABC1_TM_sf"/>
</dbReference>
<evidence type="ECO:0000256" key="9">
    <source>
        <dbReference type="SAM" id="Phobius"/>
    </source>
</evidence>
<evidence type="ECO:0000256" key="7">
    <source>
        <dbReference type="ARBA" id="ARBA00022989"/>
    </source>
</evidence>
<dbReference type="GO" id="GO:0015421">
    <property type="term" value="F:ABC-type oligopeptide transporter activity"/>
    <property type="evidence" value="ECO:0007669"/>
    <property type="project" value="TreeGrafter"/>
</dbReference>
<comment type="subcellular location">
    <subcellularLocation>
        <location evidence="1">Cell membrane</location>
        <topology evidence="1">Multi-pass membrane protein</topology>
    </subcellularLocation>
</comment>
<feature type="transmembrane region" description="Helical" evidence="9">
    <location>
        <begin position="14"/>
        <end position="35"/>
    </location>
</feature>
<evidence type="ECO:0000256" key="1">
    <source>
        <dbReference type="ARBA" id="ARBA00004651"/>
    </source>
</evidence>
<keyword evidence="3" id="KW-1003">Cell membrane</keyword>